<organism evidence="14 15">
    <name type="scientific">Stylonychia lemnae</name>
    <name type="common">Ciliate</name>
    <dbReference type="NCBI Taxonomy" id="5949"/>
    <lineage>
        <taxon>Eukaryota</taxon>
        <taxon>Sar</taxon>
        <taxon>Alveolata</taxon>
        <taxon>Ciliophora</taxon>
        <taxon>Intramacronucleata</taxon>
        <taxon>Spirotrichea</taxon>
        <taxon>Stichotrichia</taxon>
        <taxon>Sporadotrichida</taxon>
        <taxon>Oxytrichidae</taxon>
        <taxon>Stylonychinae</taxon>
        <taxon>Stylonychia</taxon>
    </lineage>
</organism>
<dbReference type="PANTHER" id="PTHR24058">
    <property type="entry name" value="DUAL SPECIFICITY PROTEIN KINASE"/>
    <property type="match status" value="1"/>
</dbReference>
<evidence type="ECO:0000259" key="13">
    <source>
        <dbReference type="PROSITE" id="PS50011"/>
    </source>
</evidence>
<dbReference type="GO" id="GO:0005737">
    <property type="term" value="C:cytoplasm"/>
    <property type="evidence" value="ECO:0007669"/>
    <property type="project" value="TreeGrafter"/>
</dbReference>
<feature type="region of interest" description="Disordered" evidence="12">
    <location>
        <begin position="307"/>
        <end position="327"/>
    </location>
</feature>
<comment type="catalytic activity">
    <reaction evidence="9">
        <text>L-threonyl-[protein] + ATP = O-phospho-L-threonyl-[protein] + ADP + H(+)</text>
        <dbReference type="Rhea" id="RHEA:46608"/>
        <dbReference type="Rhea" id="RHEA-COMP:11060"/>
        <dbReference type="Rhea" id="RHEA-COMP:11605"/>
        <dbReference type="ChEBI" id="CHEBI:15378"/>
        <dbReference type="ChEBI" id="CHEBI:30013"/>
        <dbReference type="ChEBI" id="CHEBI:30616"/>
        <dbReference type="ChEBI" id="CHEBI:61977"/>
        <dbReference type="ChEBI" id="CHEBI:456216"/>
        <dbReference type="EC" id="2.7.12.1"/>
    </reaction>
</comment>
<sequence length="890" mass="102151">MMPNSGRGIQNKGKKSLINYRGALKNNFFGNSSQPENNISHQNIVNHSNMNLNSTDIHSPVSIERSFHKQVTNDQNIPHSSQAKMDKGKVKGNRRLQLLSFDNSQNRNESLNNNKNNNNNILNNQGKITQVQQFSGLFSNMMSPNGSSNGQISNRHSYRGMERLTNQQQSVKSSYSKQRQNNQQQFMKNQLIEPSELQNKYMHQNQRILKISNLPSGYNQIKSKAIYSPVAGVNPNINEQMKNQMSSARNHKRQVSHNPGAAELHQIYSARNNATTNSNIQNMQVPQGGQSSTKDLKQTYSFQNFEKEQNSTQNTNQPQNSSDANTYSNSSLLKAQTIYSSQSSNRRRNLPLQQNNQQINQSLSSSNQTQQSVSSDGKKYESVRGSQVAKKNSLIIPEASERDELTVQDMVETKDGLTYPMTPDQALKMHESYLTDYEKTEVKEFENIYYLSPKEMKYNASKAERLINNGFDDNDGYYRLQKGDHLGYRYQILEQIGKGAFGQVIKCVDHKSKQFIAMKLVKNQKKYYYQAAVEAKLLLLLKENDPENKESVIKIKDYFVFRNHLCMTFDLYALNLYEFIKLNDYQGFQESLIRRFAIQLMNGLKYLKSLGIIHCDLKPENVLLKHKDKSGIVIADFGSGTLDDEIVYTYIQSRFYRAPEIMLGLFPYTHGIDMWSMGCIMIELFTGFPLFPGTNEREQMQLLIDVIGMVPNNVLQIAQRKHLFSQFKDNAVPAPSVTVLTQQQKEERLKYIMIKLRESSPDDSFVNFIGSCLEWDPSKRLTPEQGLRHEWILKGLPANVLLQHQRVQSIPNSELPTSARNQLKQEQVKKSIGQQKIGQQQPQNIYSPQRQNGTNNTQNQEEIIQIQNYNTQAQQKGINHKQLLKRLIQK</sequence>
<feature type="compositionally biased region" description="Low complexity" evidence="12">
    <location>
        <begin position="310"/>
        <end position="322"/>
    </location>
</feature>
<feature type="compositionally biased region" description="Low complexity" evidence="12">
    <location>
        <begin position="103"/>
        <end position="122"/>
    </location>
</feature>
<dbReference type="GO" id="GO:0004674">
    <property type="term" value="F:protein serine/threonine kinase activity"/>
    <property type="evidence" value="ECO:0007669"/>
    <property type="project" value="UniProtKB-KW"/>
</dbReference>
<feature type="compositionally biased region" description="Low complexity" evidence="12">
    <location>
        <begin position="358"/>
        <end position="375"/>
    </location>
</feature>
<accession>A0A078AVI9</accession>
<feature type="region of interest" description="Disordered" evidence="12">
    <location>
        <begin position="71"/>
        <end position="90"/>
    </location>
</feature>
<comment type="catalytic activity">
    <reaction evidence="8">
        <text>L-seryl-[protein] + ATP = O-phospho-L-seryl-[protein] + ADP + H(+)</text>
        <dbReference type="Rhea" id="RHEA:17989"/>
        <dbReference type="Rhea" id="RHEA-COMP:9863"/>
        <dbReference type="Rhea" id="RHEA-COMP:11604"/>
        <dbReference type="ChEBI" id="CHEBI:15378"/>
        <dbReference type="ChEBI" id="CHEBI:29999"/>
        <dbReference type="ChEBI" id="CHEBI:30616"/>
        <dbReference type="ChEBI" id="CHEBI:83421"/>
        <dbReference type="ChEBI" id="CHEBI:456216"/>
        <dbReference type="EC" id="2.7.12.1"/>
    </reaction>
</comment>
<dbReference type="PANTHER" id="PTHR24058:SF22">
    <property type="entry name" value="DUAL SPECIFICITY TYROSINE-PHOSPHORYLATION-REGULATED KINASE 4"/>
    <property type="match status" value="1"/>
</dbReference>
<evidence type="ECO:0000256" key="3">
    <source>
        <dbReference type="ARBA" id="ARBA00022527"/>
    </source>
</evidence>
<dbReference type="FunCoup" id="A0A078AVI9">
    <property type="interactions" value="44"/>
</dbReference>
<feature type="region of interest" description="Disordered" evidence="12">
    <location>
        <begin position="811"/>
        <end position="857"/>
    </location>
</feature>
<evidence type="ECO:0000256" key="8">
    <source>
        <dbReference type="ARBA" id="ARBA00049003"/>
    </source>
</evidence>
<evidence type="ECO:0000313" key="15">
    <source>
        <dbReference type="Proteomes" id="UP000039865"/>
    </source>
</evidence>
<dbReference type="PROSITE" id="PS00108">
    <property type="entry name" value="PROTEIN_KINASE_ST"/>
    <property type="match status" value="1"/>
</dbReference>
<keyword evidence="5 11" id="KW-0547">Nucleotide-binding</keyword>
<proteinExistence type="inferred from homology"/>
<dbReference type="Gene3D" id="3.30.10.30">
    <property type="entry name" value="DYRK"/>
    <property type="match status" value="1"/>
</dbReference>
<dbReference type="SUPFAM" id="SSF56112">
    <property type="entry name" value="Protein kinase-like (PK-like)"/>
    <property type="match status" value="1"/>
</dbReference>
<evidence type="ECO:0000256" key="9">
    <source>
        <dbReference type="ARBA" id="ARBA00049308"/>
    </source>
</evidence>
<dbReference type="EMBL" id="CCKQ01013202">
    <property type="protein sequence ID" value="CDW84843.1"/>
    <property type="molecule type" value="Genomic_DNA"/>
</dbReference>
<protein>
    <recommendedName>
        <fullName evidence="2">dual-specificity kinase</fullName>
        <ecNumber evidence="2">2.7.12.1</ecNumber>
    </recommendedName>
</protein>
<keyword evidence="15" id="KW-1185">Reference proteome</keyword>
<feature type="region of interest" description="Disordered" evidence="12">
    <location>
        <begin position="358"/>
        <end position="387"/>
    </location>
</feature>
<evidence type="ECO:0000256" key="6">
    <source>
        <dbReference type="ARBA" id="ARBA00022777"/>
    </source>
</evidence>
<dbReference type="OrthoDB" id="9332038at2759"/>
<evidence type="ECO:0000313" key="14">
    <source>
        <dbReference type="EMBL" id="CDW84843.1"/>
    </source>
</evidence>
<evidence type="ECO:0000256" key="7">
    <source>
        <dbReference type="ARBA" id="ARBA00022840"/>
    </source>
</evidence>
<gene>
    <name evidence="14" type="primary">Contig19716.g20909</name>
    <name evidence="14" type="ORF">STYLEM_13912</name>
</gene>
<feature type="binding site" evidence="11">
    <location>
        <position position="519"/>
    </location>
    <ligand>
        <name>ATP</name>
        <dbReference type="ChEBI" id="CHEBI:30616"/>
    </ligand>
</feature>
<evidence type="ECO:0000256" key="4">
    <source>
        <dbReference type="ARBA" id="ARBA00022679"/>
    </source>
</evidence>
<keyword evidence="3" id="KW-0723">Serine/threonine-protein kinase</keyword>
<comment type="similarity">
    <text evidence="1">Belongs to the protein kinase superfamily. CMGC Ser/Thr protein kinase family. MNB/DYRK subfamily.</text>
</comment>
<keyword evidence="4" id="KW-0808">Transferase</keyword>
<evidence type="ECO:0000256" key="12">
    <source>
        <dbReference type="SAM" id="MobiDB-lite"/>
    </source>
</evidence>
<feature type="compositionally biased region" description="Polar residues" evidence="12">
    <location>
        <begin position="71"/>
        <end position="83"/>
    </location>
</feature>
<dbReference type="PROSITE" id="PS00107">
    <property type="entry name" value="PROTEIN_KINASE_ATP"/>
    <property type="match status" value="1"/>
</dbReference>
<dbReference type="InterPro" id="IPR008271">
    <property type="entry name" value="Ser/Thr_kinase_AS"/>
</dbReference>
<dbReference type="InterPro" id="IPR000719">
    <property type="entry name" value="Prot_kinase_dom"/>
</dbReference>
<name>A0A078AVI9_STYLE</name>
<dbReference type="AlphaFoldDB" id="A0A078AVI9"/>
<keyword evidence="6 14" id="KW-0418">Kinase</keyword>
<dbReference type="InterPro" id="IPR042521">
    <property type="entry name" value="DYRK"/>
</dbReference>
<evidence type="ECO:0000256" key="2">
    <source>
        <dbReference type="ARBA" id="ARBA00013203"/>
    </source>
</evidence>
<dbReference type="Pfam" id="PF00069">
    <property type="entry name" value="Pkinase"/>
    <property type="match status" value="1"/>
</dbReference>
<feature type="region of interest" description="Disordered" evidence="12">
    <location>
        <begin position="101"/>
        <end position="122"/>
    </location>
</feature>
<evidence type="ECO:0000256" key="11">
    <source>
        <dbReference type="PROSITE-ProRule" id="PRU10141"/>
    </source>
</evidence>
<feature type="domain" description="Protein kinase" evidence="13">
    <location>
        <begin position="490"/>
        <end position="792"/>
    </location>
</feature>
<dbReference type="PROSITE" id="PS50011">
    <property type="entry name" value="PROTEIN_KINASE_DOM"/>
    <property type="match status" value="1"/>
</dbReference>
<dbReference type="GO" id="GO:0005524">
    <property type="term" value="F:ATP binding"/>
    <property type="evidence" value="ECO:0007669"/>
    <property type="project" value="UniProtKB-UniRule"/>
</dbReference>
<dbReference type="GO" id="GO:0004712">
    <property type="term" value="F:protein serine/threonine/tyrosine kinase activity"/>
    <property type="evidence" value="ECO:0007669"/>
    <property type="project" value="UniProtKB-EC"/>
</dbReference>
<evidence type="ECO:0000256" key="5">
    <source>
        <dbReference type="ARBA" id="ARBA00022741"/>
    </source>
</evidence>
<dbReference type="EC" id="2.7.12.1" evidence="2"/>
<dbReference type="GO" id="GO:0005856">
    <property type="term" value="C:cytoskeleton"/>
    <property type="evidence" value="ECO:0007669"/>
    <property type="project" value="TreeGrafter"/>
</dbReference>
<dbReference type="SMART" id="SM00220">
    <property type="entry name" value="S_TKc"/>
    <property type="match status" value="1"/>
</dbReference>
<dbReference type="OMA" id="RHEWILK"/>
<feature type="compositionally biased region" description="Low complexity" evidence="12">
    <location>
        <begin position="830"/>
        <end position="857"/>
    </location>
</feature>
<comment type="catalytic activity">
    <reaction evidence="10">
        <text>L-tyrosyl-[protein] + ATP = O-phospho-L-tyrosyl-[protein] + ADP + H(+)</text>
        <dbReference type="Rhea" id="RHEA:10596"/>
        <dbReference type="Rhea" id="RHEA-COMP:10136"/>
        <dbReference type="Rhea" id="RHEA-COMP:20101"/>
        <dbReference type="ChEBI" id="CHEBI:15378"/>
        <dbReference type="ChEBI" id="CHEBI:30616"/>
        <dbReference type="ChEBI" id="CHEBI:46858"/>
        <dbReference type="ChEBI" id="CHEBI:61978"/>
        <dbReference type="ChEBI" id="CHEBI:456216"/>
        <dbReference type="EC" id="2.7.12.1"/>
    </reaction>
</comment>
<evidence type="ECO:0000256" key="1">
    <source>
        <dbReference type="ARBA" id="ARBA00008867"/>
    </source>
</evidence>
<dbReference type="InterPro" id="IPR050494">
    <property type="entry name" value="Ser_Thr_dual-spec_kinase"/>
</dbReference>
<dbReference type="InterPro" id="IPR017441">
    <property type="entry name" value="Protein_kinase_ATP_BS"/>
</dbReference>
<dbReference type="InParanoid" id="A0A078AVI9"/>
<keyword evidence="7 11" id="KW-0067">ATP-binding</keyword>
<reference evidence="14 15" key="1">
    <citation type="submission" date="2014-06" db="EMBL/GenBank/DDBJ databases">
        <authorList>
            <person name="Swart Estienne"/>
        </authorList>
    </citation>
    <scope>NUCLEOTIDE SEQUENCE [LARGE SCALE GENOMIC DNA]</scope>
    <source>
        <strain evidence="14 15">130c</strain>
    </source>
</reference>
<feature type="compositionally biased region" description="Polar residues" evidence="12">
    <location>
        <begin position="811"/>
        <end position="825"/>
    </location>
</feature>
<evidence type="ECO:0000256" key="10">
    <source>
        <dbReference type="ARBA" id="ARBA00051680"/>
    </source>
</evidence>
<dbReference type="InterPro" id="IPR011009">
    <property type="entry name" value="Kinase-like_dom_sf"/>
</dbReference>
<dbReference type="Proteomes" id="UP000039865">
    <property type="component" value="Unassembled WGS sequence"/>
</dbReference>
<dbReference type="Gene3D" id="1.10.510.10">
    <property type="entry name" value="Transferase(Phosphotransferase) domain 1"/>
    <property type="match status" value="1"/>
</dbReference>
<dbReference type="Gene3D" id="3.30.200.20">
    <property type="entry name" value="Phosphorylase Kinase, domain 1"/>
    <property type="match status" value="1"/>
</dbReference>